<organism evidence="8 9">
    <name type="scientific">Chroogloeocystis siderophila 5.2 s.c.1</name>
    <dbReference type="NCBI Taxonomy" id="247279"/>
    <lineage>
        <taxon>Bacteria</taxon>
        <taxon>Bacillati</taxon>
        <taxon>Cyanobacteriota</taxon>
        <taxon>Cyanophyceae</taxon>
        <taxon>Oscillatoriophycideae</taxon>
        <taxon>Chroococcales</taxon>
        <taxon>Chroococcaceae</taxon>
        <taxon>Chroogloeocystis</taxon>
    </lineage>
</organism>
<accession>A0A1U7HJA1</accession>
<proteinExistence type="predicted"/>
<dbReference type="InterPro" id="IPR013686">
    <property type="entry name" value="Polypept-transport_assoc_ShlB"/>
</dbReference>
<keyword evidence="5" id="KW-0732">Signal</keyword>
<feature type="compositionally biased region" description="Pro residues" evidence="4">
    <location>
        <begin position="42"/>
        <end position="68"/>
    </location>
</feature>
<evidence type="ECO:0000256" key="1">
    <source>
        <dbReference type="ARBA" id="ARBA00022452"/>
    </source>
</evidence>
<dbReference type="Proteomes" id="UP000185984">
    <property type="component" value="Unassembled WGS sequence"/>
</dbReference>
<gene>
    <name evidence="8" type="ORF">NIES1031_17590</name>
</gene>
<feature type="chain" id="PRO_5013364314" evidence="5">
    <location>
        <begin position="27"/>
        <end position="586"/>
    </location>
</feature>
<dbReference type="InterPro" id="IPR051544">
    <property type="entry name" value="TPS_OM_transporter"/>
</dbReference>
<dbReference type="Gene3D" id="2.40.160.50">
    <property type="entry name" value="membrane protein fhac: a member of the omp85/tpsb transporter family"/>
    <property type="match status" value="1"/>
</dbReference>
<keyword evidence="9" id="KW-1185">Reference proteome</keyword>
<dbReference type="GO" id="GO:0008320">
    <property type="term" value="F:protein transmembrane transporter activity"/>
    <property type="evidence" value="ECO:0007669"/>
    <property type="project" value="TreeGrafter"/>
</dbReference>
<feature type="domain" description="Haemolysin activator HlyB C-terminal" evidence="6">
    <location>
        <begin position="228"/>
        <end position="546"/>
    </location>
</feature>
<dbReference type="PANTHER" id="PTHR34597">
    <property type="entry name" value="SLR1661 PROTEIN"/>
    <property type="match status" value="1"/>
</dbReference>
<dbReference type="AlphaFoldDB" id="A0A1U7HJA1"/>
<dbReference type="OrthoDB" id="596066at2"/>
<sequence length="586" mass="64119">MPHNLVRRLQFSLSGLLLLVVNTQIAATSAAENVLAQAIELPPPQDVIPPPSPTPPPQPPTEPLPPPEELLQPPSAVPRPPTPLPGIPDTIIVKSFNVVGSTVFSAEEFARLLAPFTNRPISFTELLQARSAVTQLYIDRGYITSGAFIPPQTLQAGVVTIQVIEGELEAINVTGTRRLNPNYVRSRIAIRTDAPLNQQRLLEALQLLQLDPRIQTLSAELSAGSRPGTNVLDVQVQEARTFNLQVIGDNRRSPSVGSFRRGGQINEANLLGFGDTLSVGYNNTDGSNTFDISYALPINPRNGTISLDVGAADSSIIEPPFDFLQIDSYSRYYDLTFRQPINQSPSEEFVLGLTASRRESNLASTVLEDLDVPLSKLSPGADDEGRTRISVLRFFQEWTQRGSRQVIAARSQFSVGIGAFDATINDDAPDSRFFSWRGQAQWVRLLATDTLLLVRGDVQLADQALVPVEQFSLGGFDSVRGYRQDTLLTDNGAFASVELRVPISRIPEWQGLLQLTPFVDVGTSWNRKDANPDPSTLVSLGLGLRLQVGNNLTARLDWGIPLVDIASEKRTWQENGVYFSIVASPF</sequence>
<dbReference type="STRING" id="247279.NIES1031_17590"/>
<evidence type="ECO:0000256" key="4">
    <source>
        <dbReference type="SAM" id="MobiDB-lite"/>
    </source>
</evidence>
<dbReference type="InterPro" id="IPR005565">
    <property type="entry name" value="Hemolysn_activator_HlyB_C"/>
</dbReference>
<keyword evidence="2" id="KW-0812">Transmembrane</keyword>
<feature type="domain" description="Polypeptide-transport-associated ShlB-type" evidence="7">
    <location>
        <begin position="93"/>
        <end position="166"/>
    </location>
</feature>
<evidence type="ECO:0000259" key="6">
    <source>
        <dbReference type="Pfam" id="PF03865"/>
    </source>
</evidence>
<comment type="caution">
    <text evidence="8">The sequence shown here is derived from an EMBL/GenBank/DDBJ whole genome shotgun (WGS) entry which is preliminary data.</text>
</comment>
<feature type="region of interest" description="Disordered" evidence="4">
    <location>
        <begin position="42"/>
        <end position="83"/>
    </location>
</feature>
<keyword evidence="1" id="KW-1134">Transmembrane beta strand</keyword>
<dbReference type="Pfam" id="PF08479">
    <property type="entry name" value="POTRA_2"/>
    <property type="match status" value="1"/>
</dbReference>
<keyword evidence="3" id="KW-0998">Cell outer membrane</keyword>
<protein>
    <submittedName>
        <fullName evidence="8">Hemolysin activation/secretion protein</fullName>
    </submittedName>
</protein>
<evidence type="ECO:0000313" key="9">
    <source>
        <dbReference type="Proteomes" id="UP000185984"/>
    </source>
</evidence>
<dbReference type="RefSeq" id="WP_073550806.1">
    <property type="nucleotide sequence ID" value="NZ_CAWMVK010000007.1"/>
</dbReference>
<dbReference type="Pfam" id="PF03865">
    <property type="entry name" value="ShlB"/>
    <property type="match status" value="1"/>
</dbReference>
<evidence type="ECO:0000259" key="7">
    <source>
        <dbReference type="Pfam" id="PF08479"/>
    </source>
</evidence>
<dbReference type="Gene3D" id="3.10.20.310">
    <property type="entry name" value="membrane protein fhac"/>
    <property type="match status" value="1"/>
</dbReference>
<dbReference type="GO" id="GO:0098046">
    <property type="term" value="C:type V protein secretion system complex"/>
    <property type="evidence" value="ECO:0007669"/>
    <property type="project" value="TreeGrafter"/>
</dbReference>
<dbReference type="EMBL" id="MRCC01000015">
    <property type="protein sequence ID" value="OKH23647.1"/>
    <property type="molecule type" value="Genomic_DNA"/>
</dbReference>
<dbReference type="GO" id="GO:0046819">
    <property type="term" value="P:protein secretion by the type V secretion system"/>
    <property type="evidence" value="ECO:0007669"/>
    <property type="project" value="TreeGrafter"/>
</dbReference>
<evidence type="ECO:0000256" key="5">
    <source>
        <dbReference type="SAM" id="SignalP"/>
    </source>
</evidence>
<feature type="signal peptide" evidence="5">
    <location>
        <begin position="1"/>
        <end position="26"/>
    </location>
</feature>
<keyword evidence="1" id="KW-0472">Membrane</keyword>
<evidence type="ECO:0000256" key="2">
    <source>
        <dbReference type="ARBA" id="ARBA00022692"/>
    </source>
</evidence>
<evidence type="ECO:0000313" key="8">
    <source>
        <dbReference type="EMBL" id="OKH23647.1"/>
    </source>
</evidence>
<evidence type="ECO:0000256" key="3">
    <source>
        <dbReference type="ARBA" id="ARBA00023237"/>
    </source>
</evidence>
<dbReference type="PANTHER" id="PTHR34597:SF3">
    <property type="entry name" value="OUTER MEMBRANE TRANSPORTER CDIB"/>
    <property type="match status" value="1"/>
</dbReference>
<reference evidence="8 9" key="1">
    <citation type="submission" date="2016-11" db="EMBL/GenBank/DDBJ databases">
        <title>Draft Genome Sequences of Nine Cyanobacterial Strains from Diverse Habitats.</title>
        <authorList>
            <person name="Zhu T."/>
            <person name="Hou S."/>
            <person name="Lu X."/>
            <person name="Hess W.R."/>
        </authorList>
    </citation>
    <scope>NUCLEOTIDE SEQUENCE [LARGE SCALE GENOMIC DNA]</scope>
    <source>
        <strain evidence="8 9">5.2 s.c.1</strain>
    </source>
</reference>
<name>A0A1U7HJA1_9CHRO</name>